<comment type="caution">
    <text evidence="3">The sequence shown here is derived from an EMBL/GenBank/DDBJ whole genome shotgun (WGS) entry which is preliminary data.</text>
</comment>
<dbReference type="Gene3D" id="3.60.110.10">
    <property type="entry name" value="Carbon-nitrogen hydrolase"/>
    <property type="match status" value="1"/>
</dbReference>
<dbReference type="EMBL" id="QGMY01000016">
    <property type="protein sequence ID" value="PWR70199.1"/>
    <property type="molecule type" value="Genomic_DNA"/>
</dbReference>
<feature type="domain" description="CN hydrolase" evidence="2">
    <location>
        <begin position="6"/>
        <end position="256"/>
    </location>
</feature>
<dbReference type="Pfam" id="PF04371">
    <property type="entry name" value="PAD_porph"/>
    <property type="match status" value="1"/>
</dbReference>
<dbReference type="GO" id="GO:0004668">
    <property type="term" value="F:protein-arginine deiminase activity"/>
    <property type="evidence" value="ECO:0007669"/>
    <property type="project" value="InterPro"/>
</dbReference>
<reference evidence="3 4" key="1">
    <citation type="submission" date="2018-05" db="EMBL/GenBank/DDBJ databases">
        <title>Draft genome of Methanospirillum lacunae Ki8-1.</title>
        <authorList>
            <person name="Dueholm M.S."/>
            <person name="Nielsen P.H."/>
            <person name="Bakmann L.F."/>
            <person name="Otzen D.E."/>
        </authorList>
    </citation>
    <scope>NUCLEOTIDE SEQUENCE [LARGE SCALE GENOMIC DNA]</scope>
    <source>
        <strain evidence="3 4">Ki8-1</strain>
    </source>
</reference>
<dbReference type="Proteomes" id="UP000245657">
    <property type="component" value="Unassembled WGS sequence"/>
</dbReference>
<dbReference type="InterPro" id="IPR036526">
    <property type="entry name" value="C-N_Hydrolase_sf"/>
</dbReference>
<dbReference type="Gene3D" id="3.75.10.10">
    <property type="entry name" value="L-arginine/glycine Amidinotransferase, Chain A"/>
    <property type="match status" value="1"/>
</dbReference>
<dbReference type="Pfam" id="PF00795">
    <property type="entry name" value="CN_hydrolase"/>
    <property type="match status" value="1"/>
</dbReference>
<dbReference type="PANTHER" id="PTHR31377">
    <property type="entry name" value="AGMATINE DEIMINASE-RELATED"/>
    <property type="match status" value="1"/>
</dbReference>
<organism evidence="3 4">
    <name type="scientific">Methanospirillum lacunae</name>
    <dbReference type="NCBI Taxonomy" id="668570"/>
    <lineage>
        <taxon>Archaea</taxon>
        <taxon>Methanobacteriati</taxon>
        <taxon>Methanobacteriota</taxon>
        <taxon>Stenosarchaea group</taxon>
        <taxon>Methanomicrobia</taxon>
        <taxon>Methanomicrobiales</taxon>
        <taxon>Methanospirillaceae</taxon>
        <taxon>Methanospirillum</taxon>
    </lineage>
</organism>
<dbReference type="GO" id="GO:0047632">
    <property type="term" value="F:agmatine deiminase activity"/>
    <property type="evidence" value="ECO:0007669"/>
    <property type="project" value="TreeGrafter"/>
</dbReference>
<evidence type="ECO:0000259" key="2">
    <source>
        <dbReference type="PROSITE" id="PS50263"/>
    </source>
</evidence>
<dbReference type="SUPFAM" id="SSF56317">
    <property type="entry name" value="Carbon-nitrogen hydrolase"/>
    <property type="match status" value="1"/>
</dbReference>
<protein>
    <submittedName>
        <fullName evidence="3">Peptidyl-arginine deiminase</fullName>
    </submittedName>
</protein>
<dbReference type="PANTHER" id="PTHR31377:SF0">
    <property type="entry name" value="AGMATINE DEIMINASE-RELATED"/>
    <property type="match status" value="1"/>
</dbReference>
<dbReference type="PROSITE" id="PS50263">
    <property type="entry name" value="CN_HYDROLASE"/>
    <property type="match status" value="1"/>
</dbReference>
<gene>
    <name evidence="3" type="ORF">DK846_15715</name>
</gene>
<dbReference type="GO" id="GO:0009446">
    <property type="term" value="P:putrescine biosynthetic process"/>
    <property type="evidence" value="ECO:0007669"/>
    <property type="project" value="InterPro"/>
</dbReference>
<dbReference type="InterPro" id="IPR007466">
    <property type="entry name" value="Peptidyl-Arg-deiminase_porph"/>
</dbReference>
<dbReference type="AlphaFoldDB" id="A0A2V2MS35"/>
<evidence type="ECO:0000313" key="3">
    <source>
        <dbReference type="EMBL" id="PWR70199.1"/>
    </source>
</evidence>
<sequence length="651" mass="72638">MESRLVMLGLIQASASQDPDENLRKMTGKVSDAISSGARIICLPELYRTQYFPQYIGKDAGMLAETIPGESTRVFSELAKQHEVVIIVPIFEYTKTKEYRNAAVIIDVDGSVSPPYYKVHVPQDPSFFEKGYFAEGNEFRVVDTRFGKIAVLICYDQWFPEAARAVALAGAEIIFYPTAIGDILDACPVEGEWQDSWETIQRSHAIANSVHVAAVNRVGTEDKVKFFGGSFVADAFGSILARAGSEEEILLTTIDLSMNRIVSDSWGFIRNRRPETYGSLCTPIRGDGPEQISPALGDTPRNRGFHMPAEWEHHEAVWISWPHNILTFPFIEAVEESYILFIRAVHISERICMFVPEGDAKQRIEHLLFDAGVDMNRITLFPASYSDVWIRDYGPTFLVNRGELQVAMVRWIFNAWGDKYDELLVDGAVPGFMNDILHLPVFSPGIVLEGGSIDVNGRGTVLTTHSCLLNPNRNPSLSQEEIEQYLLEYLGAVKVIWLGDGVAGDDTDGHIDDIARFVDPCTVLCAVEEDPDDENYAALQENYQILCNETDQDGNPLTVIPLPMPQMVSGEEGRYPASYTNFYIGNSVVIVPVFGDPGDEVACNIIRQVFPDREIIGINARAMIEGYGTFHCATQQQPCPYPSGWRKVQDY</sequence>
<name>A0A2V2MS35_9EURY</name>
<accession>A0A2V2MS35</accession>
<evidence type="ECO:0000256" key="1">
    <source>
        <dbReference type="ARBA" id="ARBA00022801"/>
    </source>
</evidence>
<dbReference type="OrthoDB" id="39312at2157"/>
<proteinExistence type="predicted"/>
<keyword evidence="4" id="KW-1185">Reference proteome</keyword>
<evidence type="ECO:0000313" key="4">
    <source>
        <dbReference type="Proteomes" id="UP000245657"/>
    </source>
</evidence>
<dbReference type="InterPro" id="IPR003010">
    <property type="entry name" value="C-N_Hydrolase"/>
</dbReference>
<dbReference type="SUPFAM" id="SSF55909">
    <property type="entry name" value="Pentein"/>
    <property type="match status" value="1"/>
</dbReference>
<keyword evidence="1" id="KW-0378">Hydrolase</keyword>